<proteinExistence type="predicted"/>
<dbReference type="RefSeq" id="XP_033430556.1">
    <property type="nucleotide sequence ID" value="XM_033564799.1"/>
</dbReference>
<dbReference type="Proteomes" id="UP000324241">
    <property type="component" value="Unassembled WGS sequence"/>
</dbReference>
<dbReference type="Gene3D" id="3.90.1300.10">
    <property type="entry name" value="Amidase signature (AS) domain"/>
    <property type="match status" value="2"/>
</dbReference>
<dbReference type="GeneID" id="54322775"/>
<accession>A0A5M9MVS8</accession>
<dbReference type="SUPFAM" id="SSF75304">
    <property type="entry name" value="Amidase signature (AS) enzymes"/>
    <property type="match status" value="1"/>
</dbReference>
<sequence length="261" mass="28204">MDSLDVLTATAIHLCYLLRSGRISSVEIVKAYLAQMNQDDRAGLGLRAMISTNSQTALSQAARSDSCTNMTELWGLKSTPSGREWIYAVCLHPDGFHPDDLFMGRSGPGGSSSGSTVGVLAGFAPLALETDNGLGLHGKPVGLYPITATRKTVPTDGVFTLSREFDKLGGMAKSPKDMMQDGRIPITWNAFMYQKDPDEDVEKQMELVDYNASNAGCAMPQPHADQADLVEMLRSNLTEKTAAAAKAHGKRLAGRKELTWH</sequence>
<evidence type="ECO:0000313" key="2">
    <source>
        <dbReference type="Proteomes" id="UP000324241"/>
    </source>
</evidence>
<gene>
    <name evidence="1" type="ORF">ATNIH1004_000073</name>
</gene>
<dbReference type="EMBL" id="QUQM01000002">
    <property type="protein sequence ID" value="KAA8651195.1"/>
    <property type="molecule type" value="Genomic_DNA"/>
</dbReference>
<evidence type="ECO:0000313" key="1">
    <source>
        <dbReference type="EMBL" id="KAA8651195.1"/>
    </source>
</evidence>
<dbReference type="AlphaFoldDB" id="A0A5M9MVS8"/>
<name>A0A5M9MVS8_9EURO</name>
<protein>
    <recommendedName>
        <fullName evidence="3">Amidase domain-containing protein</fullName>
    </recommendedName>
</protein>
<dbReference type="VEuPathDB" id="FungiDB:EYZ11_009245"/>
<reference evidence="1 2" key="1">
    <citation type="submission" date="2019-08" db="EMBL/GenBank/DDBJ databases">
        <title>The genome sequence of a newly discovered highly antifungal drug resistant Aspergillus species, Aspergillus tanneri NIH 1004.</title>
        <authorList>
            <person name="Mounaud S."/>
            <person name="Singh I."/>
            <person name="Joardar V."/>
            <person name="Pakala S."/>
            <person name="Pakala S."/>
            <person name="Venepally P."/>
            <person name="Chung J.K."/>
            <person name="Losada L."/>
            <person name="Nierman W.C."/>
        </authorList>
    </citation>
    <scope>NUCLEOTIDE SEQUENCE [LARGE SCALE GENOMIC DNA]</scope>
    <source>
        <strain evidence="1 2">NIH1004</strain>
    </source>
</reference>
<comment type="caution">
    <text evidence="1">The sequence shown here is derived from an EMBL/GenBank/DDBJ whole genome shotgun (WGS) entry which is preliminary data.</text>
</comment>
<dbReference type="OrthoDB" id="566138at2759"/>
<organism evidence="1 2">
    <name type="scientific">Aspergillus tanneri</name>
    <dbReference type="NCBI Taxonomy" id="1220188"/>
    <lineage>
        <taxon>Eukaryota</taxon>
        <taxon>Fungi</taxon>
        <taxon>Dikarya</taxon>
        <taxon>Ascomycota</taxon>
        <taxon>Pezizomycotina</taxon>
        <taxon>Eurotiomycetes</taxon>
        <taxon>Eurotiomycetidae</taxon>
        <taxon>Eurotiales</taxon>
        <taxon>Aspergillaceae</taxon>
        <taxon>Aspergillus</taxon>
        <taxon>Aspergillus subgen. Circumdati</taxon>
    </lineage>
</organism>
<dbReference type="InterPro" id="IPR036928">
    <property type="entry name" value="AS_sf"/>
</dbReference>
<evidence type="ECO:0008006" key="3">
    <source>
        <dbReference type="Google" id="ProtNLM"/>
    </source>
</evidence>